<evidence type="ECO:0000256" key="3">
    <source>
        <dbReference type="ARBA" id="ARBA00023125"/>
    </source>
</evidence>
<protein>
    <submittedName>
        <fullName evidence="6">LysR family transcriptional regulator</fullName>
    </submittedName>
</protein>
<evidence type="ECO:0000259" key="5">
    <source>
        <dbReference type="PROSITE" id="PS50931"/>
    </source>
</evidence>
<accession>A0A4P6KZ12</accession>
<dbReference type="FunFam" id="3.40.190.290:FF:000001">
    <property type="entry name" value="Transcriptional regulator, LysR family"/>
    <property type="match status" value="1"/>
</dbReference>
<dbReference type="PANTHER" id="PTHR30537:SF5">
    <property type="entry name" value="HTH-TYPE TRANSCRIPTIONAL ACTIVATOR TTDR-RELATED"/>
    <property type="match status" value="1"/>
</dbReference>
<dbReference type="OrthoDB" id="9786526at2"/>
<dbReference type="AlphaFoldDB" id="A0A4P6KZ12"/>
<dbReference type="InterPro" id="IPR000847">
    <property type="entry name" value="LysR_HTH_N"/>
</dbReference>
<dbReference type="GO" id="GO:0006351">
    <property type="term" value="P:DNA-templated transcription"/>
    <property type="evidence" value="ECO:0007669"/>
    <property type="project" value="TreeGrafter"/>
</dbReference>
<dbReference type="Pfam" id="PF00126">
    <property type="entry name" value="HTH_1"/>
    <property type="match status" value="1"/>
</dbReference>
<evidence type="ECO:0000313" key="6">
    <source>
        <dbReference type="EMBL" id="QBE63558.1"/>
    </source>
</evidence>
<keyword evidence="7" id="KW-1185">Reference proteome</keyword>
<gene>
    <name evidence="6" type="ORF">EWM63_11725</name>
</gene>
<dbReference type="PROSITE" id="PS50931">
    <property type="entry name" value="HTH_LYSR"/>
    <property type="match status" value="1"/>
</dbReference>
<keyword evidence="3" id="KW-0238">DNA-binding</keyword>
<dbReference type="Gene3D" id="3.40.190.290">
    <property type="match status" value="1"/>
</dbReference>
<evidence type="ECO:0000256" key="2">
    <source>
        <dbReference type="ARBA" id="ARBA00023015"/>
    </source>
</evidence>
<evidence type="ECO:0000256" key="1">
    <source>
        <dbReference type="ARBA" id="ARBA00009437"/>
    </source>
</evidence>
<dbReference type="Proteomes" id="UP000290637">
    <property type="component" value="Chromosome"/>
</dbReference>
<dbReference type="KEGG" id="plue:EWM63_11725"/>
<evidence type="ECO:0000256" key="4">
    <source>
        <dbReference type="ARBA" id="ARBA00023163"/>
    </source>
</evidence>
<sequence>MKNLPALDDLRLFCTVARLKSFAATARTLGVSNALVSKRIGVLEDLFGLRLLHRTTRTVALTEQGQVVHGWALRILEDVEQMGDAVSTEKMAPSGLLRICTSSGFGRNRVSPALSALAKRHPALEIQLELLDRSVDLIGEDFHLDIRVGQAHEPHLISRRIARNARVLCAAPTYLAGYGMPATLADLVAHRCIAIRERNEDFGRWTLQGPHGEETVKVRGPLSASNGEVVHGWALDGHGIILRSIWDVGPAIGRGELVRVLPAYEQPADVWAIYPSRLSTSARVRVCVEFLEEWLRSQ</sequence>
<dbReference type="GO" id="GO:0043565">
    <property type="term" value="F:sequence-specific DNA binding"/>
    <property type="evidence" value="ECO:0007669"/>
    <property type="project" value="TreeGrafter"/>
</dbReference>
<dbReference type="SUPFAM" id="SSF46785">
    <property type="entry name" value="Winged helix' DNA-binding domain"/>
    <property type="match status" value="1"/>
</dbReference>
<dbReference type="InterPro" id="IPR005119">
    <property type="entry name" value="LysR_subst-bd"/>
</dbReference>
<dbReference type="FunFam" id="1.10.10.10:FF:000001">
    <property type="entry name" value="LysR family transcriptional regulator"/>
    <property type="match status" value="1"/>
</dbReference>
<dbReference type="Pfam" id="PF03466">
    <property type="entry name" value="LysR_substrate"/>
    <property type="match status" value="1"/>
</dbReference>
<dbReference type="Gene3D" id="1.10.10.10">
    <property type="entry name" value="Winged helix-like DNA-binding domain superfamily/Winged helix DNA-binding domain"/>
    <property type="match status" value="1"/>
</dbReference>
<organism evidence="6 7">
    <name type="scientific">Pseudoduganella lutea</name>
    <dbReference type="NCBI Taxonomy" id="321985"/>
    <lineage>
        <taxon>Bacteria</taxon>
        <taxon>Pseudomonadati</taxon>
        <taxon>Pseudomonadota</taxon>
        <taxon>Betaproteobacteria</taxon>
        <taxon>Burkholderiales</taxon>
        <taxon>Oxalobacteraceae</taxon>
        <taxon>Telluria group</taxon>
        <taxon>Pseudoduganella</taxon>
    </lineage>
</organism>
<comment type="similarity">
    <text evidence="1">Belongs to the LysR transcriptional regulatory family.</text>
</comment>
<dbReference type="EMBL" id="CP035913">
    <property type="protein sequence ID" value="QBE63558.1"/>
    <property type="molecule type" value="Genomic_DNA"/>
</dbReference>
<dbReference type="InterPro" id="IPR036390">
    <property type="entry name" value="WH_DNA-bd_sf"/>
</dbReference>
<keyword evidence="4" id="KW-0804">Transcription</keyword>
<evidence type="ECO:0000313" key="7">
    <source>
        <dbReference type="Proteomes" id="UP000290637"/>
    </source>
</evidence>
<dbReference type="CDD" id="cd08479">
    <property type="entry name" value="PBP2_CrgA_like_9"/>
    <property type="match status" value="1"/>
</dbReference>
<dbReference type="RefSeq" id="WP_130186679.1">
    <property type="nucleotide sequence ID" value="NZ_CP035913.1"/>
</dbReference>
<dbReference type="PANTHER" id="PTHR30537">
    <property type="entry name" value="HTH-TYPE TRANSCRIPTIONAL REGULATOR"/>
    <property type="match status" value="1"/>
</dbReference>
<dbReference type="InterPro" id="IPR058163">
    <property type="entry name" value="LysR-type_TF_proteobact-type"/>
</dbReference>
<keyword evidence="2" id="KW-0805">Transcription regulation</keyword>
<feature type="domain" description="HTH lysR-type" evidence="5">
    <location>
        <begin position="5"/>
        <end position="62"/>
    </location>
</feature>
<dbReference type="SUPFAM" id="SSF53850">
    <property type="entry name" value="Periplasmic binding protein-like II"/>
    <property type="match status" value="1"/>
</dbReference>
<dbReference type="InterPro" id="IPR036388">
    <property type="entry name" value="WH-like_DNA-bd_sf"/>
</dbReference>
<reference evidence="6 7" key="1">
    <citation type="submission" date="2019-02" db="EMBL/GenBank/DDBJ databases">
        <title>Draft Genome Sequences of Six Type Strains of the Genus Massilia.</title>
        <authorList>
            <person name="Miess H."/>
            <person name="Frediansyhah A."/>
            <person name="Gross H."/>
        </authorList>
    </citation>
    <scope>NUCLEOTIDE SEQUENCE [LARGE SCALE GENOMIC DNA]</scope>
    <source>
        <strain evidence="6 7">DSM 17473</strain>
    </source>
</reference>
<dbReference type="GO" id="GO:0003700">
    <property type="term" value="F:DNA-binding transcription factor activity"/>
    <property type="evidence" value="ECO:0007669"/>
    <property type="project" value="InterPro"/>
</dbReference>
<name>A0A4P6KZ12_9BURK</name>
<proteinExistence type="inferred from homology"/>